<name>A0AAV4S356_CAEEX</name>
<evidence type="ECO:0008006" key="3">
    <source>
        <dbReference type="Google" id="ProtNLM"/>
    </source>
</evidence>
<dbReference type="EMBL" id="BPLR01008760">
    <property type="protein sequence ID" value="GIY27011.1"/>
    <property type="molecule type" value="Genomic_DNA"/>
</dbReference>
<reference evidence="1 2" key="1">
    <citation type="submission" date="2021-06" db="EMBL/GenBank/DDBJ databases">
        <title>Caerostris extrusa draft genome.</title>
        <authorList>
            <person name="Kono N."/>
            <person name="Arakawa K."/>
        </authorList>
    </citation>
    <scope>NUCLEOTIDE SEQUENCE [LARGE SCALE GENOMIC DNA]</scope>
</reference>
<evidence type="ECO:0000313" key="2">
    <source>
        <dbReference type="Proteomes" id="UP001054945"/>
    </source>
</evidence>
<dbReference type="AlphaFoldDB" id="A0AAV4S356"/>
<gene>
    <name evidence="1" type="ORF">CEXT_813331</name>
</gene>
<evidence type="ECO:0000313" key="1">
    <source>
        <dbReference type="EMBL" id="GIY27011.1"/>
    </source>
</evidence>
<proteinExistence type="predicted"/>
<keyword evidence="2" id="KW-1185">Reference proteome</keyword>
<comment type="caution">
    <text evidence="1">The sequence shown here is derived from an EMBL/GenBank/DDBJ whole genome shotgun (WGS) entry which is preliminary data.</text>
</comment>
<accession>A0AAV4S356</accession>
<organism evidence="1 2">
    <name type="scientific">Caerostris extrusa</name>
    <name type="common">Bark spider</name>
    <name type="synonym">Caerostris bankana</name>
    <dbReference type="NCBI Taxonomy" id="172846"/>
    <lineage>
        <taxon>Eukaryota</taxon>
        <taxon>Metazoa</taxon>
        <taxon>Ecdysozoa</taxon>
        <taxon>Arthropoda</taxon>
        <taxon>Chelicerata</taxon>
        <taxon>Arachnida</taxon>
        <taxon>Araneae</taxon>
        <taxon>Araneomorphae</taxon>
        <taxon>Entelegynae</taxon>
        <taxon>Araneoidea</taxon>
        <taxon>Araneidae</taxon>
        <taxon>Caerostris</taxon>
    </lineage>
</organism>
<protein>
    <recommendedName>
        <fullName evidence="3">Secreted protein</fullName>
    </recommendedName>
</protein>
<sequence length="76" mass="8522">MVSDFNRAVGVFAFFGRFLLPSRSISLPYHGGLVHRRIMGFETSVFSPEVVSCSLGSLEKVQHFLVSTCSQWLKAR</sequence>
<dbReference type="Proteomes" id="UP001054945">
    <property type="component" value="Unassembled WGS sequence"/>
</dbReference>